<sequence>MKRILPKGVVRVCGGPALPCLLPSQQTTIIFSPPLASPINLGPTQPGSIILPSPPTSTITLSSHNVPQPTPVMLPLTATNLSPAKVQLQSSILPQRRVQPKTDLVDERKSKEVCNNSRAATTSRNSRKKIKSKNSEHNVKSILPKVSQPETKSFVMLSASPVEKLTEATIITHFSLPSQMESISNNSGSERKKKQVTIRNHKIRPKDERIRTLDLESFCTTPNATPVEKASTECEKGKFEIDSNLMPTESITSVSGRGTGNRNVTRNIKQPSSISLGDDVTLNSSLIHSEVPSPADGHFLAQCNVPRPPPPPYPQYSSNFKATADKLTSPSLEEYLDDSSVLCKVSTGSEPTQSAISQKKLATTDCHASQSAEESLTKTTRCQINSQSITKTCDRLHPKKQQSLVESSCSLVVSEKNLINVSSPSTLTNKENNLQLALSQVFVDTSSRSDSYPTPTVSINTSLDLASEDKNNLDRSSVGVISSSLCQSPLLNSSTCTKTVAVSPKTVLKSCLMSSETSQNQSLPVVSSSSYPSHQQMSPTRSHGYGTGYCTVPSTHSPDVEVSSPLLSSTPPTSTGYSHSLPSISIAHTVPLSPETSSLVPGSTKYSYASSYSSSVVSELAEHSSQQVSSSEQLKSGYGPTNSHESFSQSLQETLASVLPESDPYIPPVHAIFYSKPQEVQDDHFSHVTLPSQSPHLSSPVAQFSHSNSLTSSHPMQITAHLDSHHSSMYTQPQQPPPYAQSPTQSQLPPSYTQSSTQSQLPPSYTQSPTQSQLLPSYIQSPTQAIQPPSYTLSPTQSQQQPHSYTQSPQSVTHTQSPHPPLYTQSSKLLPPFLQSSQTMSMTQLHQPIMYSQSAQGSTCSYSSGLSTYTQAHHSDSCLQTGNHSPYIGSPQPVAQPLLTQQHSIGEEEPQSPHAISFPASCTPSFCESPQTEAVSHSPRTTLSDAEDFHSKCLFRSNSHSPRYSSCSVPQLLQSQQCLNSPVPYNSHQTDESHDLHYDSTIEDKSFTSTFFTPGDINVSVKSLDKCLSPPSYESYLQCTATGPYISSESNTDNTVPNVASDSNQQAALIDYCPDQNLKQEIGAAVYPLSKKVTGSPPAYPSSLSLLTNHPPPPPKYNFNQQTTLSAHHHHHHPHPHSNIPENTSKSDIPEYYEKDSSHQYFPCTTSPIVTAPLPHSDCTSFHGSSTHGNYSHDVSQALSSSPSGFSHHGGYLPSPSLDPSDNNDTQQQNQDKRLPLNNTQQQNQAKTFFNNIHQQNQDKKFQQQNQDKPYLNDIEQQNHDERFQLDNNIQHQNQNKKFQFGITQQQSKEKRFQVVFGQEVPSLEHHYEEDYLMASWSGSVATRDLVAVQNNDSVRVHSIIERAEKLWFIPSQEQSKVYTKRKEVAKSLLNHPDMHTNRDSMLKEKFWIDEDEPIAEEILVSSLQAAQEEEEQQLRAADEGEGFAAHITHTAAQPKKKTLREMLCQVCGKILKGRKSLICHLNSHHKIQPHSCPRCPRTFTNRSVLAEHYRTHTGEMPFTCSVCDASFRTHSGLVRHKSVHTDARPFECSMCSKAFKTKLHLQQHMKLHLTGLFVCQECGRTFERHKSLAAHRVHHHNKSPKYMCPHCHKGYHYRSLLTYHMQVHSNIRKFVCSDPDCKESFVWRSGWAAHMRTHSNDRPKCNICNKRFASARRLETHSRCHAKSQSHQCKVCGKIFTQAYRLASHSRIHQKKKDYACGKCGMLLTSTKKLKRHLISHRTEKARL</sequence>
<keyword evidence="5" id="KW-0862">Zinc</keyword>
<feature type="region of interest" description="Disordered" evidence="8">
    <location>
        <begin position="97"/>
        <end position="138"/>
    </location>
</feature>
<feature type="domain" description="C2H2-type" evidence="9">
    <location>
        <begin position="1688"/>
        <end position="1715"/>
    </location>
</feature>
<keyword evidence="3" id="KW-0677">Repeat</keyword>
<feature type="compositionally biased region" description="Basic residues" evidence="8">
    <location>
        <begin position="1127"/>
        <end position="1136"/>
    </location>
</feature>
<dbReference type="SMART" id="SM00355">
    <property type="entry name" value="ZnF_C2H2"/>
    <property type="match status" value="10"/>
</dbReference>
<feature type="region of interest" description="Disordered" evidence="8">
    <location>
        <begin position="726"/>
        <end position="828"/>
    </location>
</feature>
<evidence type="ECO:0000256" key="4">
    <source>
        <dbReference type="ARBA" id="ARBA00022771"/>
    </source>
</evidence>
<feature type="compositionally biased region" description="Basic residues" evidence="8">
    <location>
        <begin position="191"/>
        <end position="200"/>
    </location>
</feature>
<feature type="domain" description="C2H2-type" evidence="9">
    <location>
        <begin position="1463"/>
        <end position="1490"/>
    </location>
</feature>
<dbReference type="Proteomes" id="UP001292094">
    <property type="component" value="Unassembled WGS sequence"/>
</dbReference>
<dbReference type="Pfam" id="PF00096">
    <property type="entry name" value="zf-C2H2"/>
    <property type="match status" value="4"/>
</dbReference>
<evidence type="ECO:0000256" key="8">
    <source>
        <dbReference type="SAM" id="MobiDB-lite"/>
    </source>
</evidence>
<evidence type="ECO:0000256" key="1">
    <source>
        <dbReference type="ARBA" id="ARBA00004123"/>
    </source>
</evidence>
<feature type="compositionally biased region" description="Low complexity" evidence="8">
    <location>
        <begin position="623"/>
        <end position="636"/>
    </location>
</feature>
<reference evidence="10" key="1">
    <citation type="submission" date="2023-11" db="EMBL/GenBank/DDBJ databases">
        <title>Genome assemblies of two species of porcelain crab, Petrolisthes cinctipes and Petrolisthes manimaculis (Anomura: Porcellanidae).</title>
        <authorList>
            <person name="Angst P."/>
        </authorList>
    </citation>
    <scope>NUCLEOTIDE SEQUENCE</scope>
    <source>
        <strain evidence="10">PB745_02</strain>
        <tissue evidence="10">Gill</tissue>
    </source>
</reference>
<dbReference type="PANTHER" id="PTHR24379:SF121">
    <property type="entry name" value="C2H2-TYPE DOMAIN-CONTAINING PROTEIN"/>
    <property type="match status" value="1"/>
</dbReference>
<feature type="compositionally biased region" description="Basic and acidic residues" evidence="8">
    <location>
        <begin position="103"/>
        <end position="112"/>
    </location>
</feature>
<dbReference type="FunFam" id="3.30.160.60:FF:002343">
    <property type="entry name" value="Zinc finger protein 33A"/>
    <property type="match status" value="1"/>
</dbReference>
<feature type="domain" description="C2H2-type" evidence="9">
    <location>
        <begin position="1574"/>
        <end position="1601"/>
    </location>
</feature>
<feature type="compositionally biased region" description="Low complexity" evidence="8">
    <location>
        <begin position="741"/>
        <end position="775"/>
    </location>
</feature>
<feature type="domain" description="C2H2-type" evidence="9">
    <location>
        <begin position="1491"/>
        <end position="1518"/>
    </location>
</feature>
<feature type="region of interest" description="Disordered" evidence="8">
    <location>
        <begin position="1193"/>
        <end position="1231"/>
    </location>
</feature>
<feature type="compositionally biased region" description="Polar residues" evidence="8">
    <location>
        <begin position="639"/>
        <end position="649"/>
    </location>
</feature>
<comment type="subcellular location">
    <subcellularLocation>
        <location evidence="1">Nucleus</location>
    </subcellularLocation>
</comment>
<protein>
    <recommendedName>
        <fullName evidence="9">C2H2-type domain-containing protein</fullName>
    </recommendedName>
</protein>
<keyword evidence="2" id="KW-0479">Metal-binding</keyword>
<evidence type="ECO:0000256" key="7">
    <source>
        <dbReference type="PROSITE-ProRule" id="PRU00042"/>
    </source>
</evidence>
<dbReference type="InterPro" id="IPR013087">
    <property type="entry name" value="Znf_C2H2_type"/>
</dbReference>
<feature type="compositionally biased region" description="Low complexity" evidence="8">
    <location>
        <begin position="522"/>
        <end position="539"/>
    </location>
</feature>
<gene>
    <name evidence="10" type="ORF">Pmani_000580</name>
</gene>
<name>A0AAE1QLE3_9EUCA</name>
<evidence type="ECO:0000256" key="2">
    <source>
        <dbReference type="ARBA" id="ARBA00022723"/>
    </source>
</evidence>
<dbReference type="GO" id="GO:0008270">
    <property type="term" value="F:zinc ion binding"/>
    <property type="evidence" value="ECO:0007669"/>
    <property type="project" value="UniProtKB-KW"/>
</dbReference>
<keyword evidence="6" id="KW-0539">Nucleus</keyword>
<feature type="domain" description="C2H2-type" evidence="9">
    <location>
        <begin position="1716"/>
        <end position="1743"/>
    </location>
</feature>
<feature type="region of interest" description="Disordered" evidence="8">
    <location>
        <begin position="181"/>
        <end position="200"/>
    </location>
</feature>
<dbReference type="GO" id="GO:0005634">
    <property type="term" value="C:nucleus"/>
    <property type="evidence" value="ECO:0007669"/>
    <property type="project" value="UniProtKB-SubCell"/>
</dbReference>
<feature type="domain" description="C2H2-type" evidence="9">
    <location>
        <begin position="1603"/>
        <end position="1630"/>
    </location>
</feature>
<organism evidence="10 11">
    <name type="scientific">Petrolisthes manimaculis</name>
    <dbReference type="NCBI Taxonomy" id="1843537"/>
    <lineage>
        <taxon>Eukaryota</taxon>
        <taxon>Metazoa</taxon>
        <taxon>Ecdysozoa</taxon>
        <taxon>Arthropoda</taxon>
        <taxon>Crustacea</taxon>
        <taxon>Multicrustacea</taxon>
        <taxon>Malacostraca</taxon>
        <taxon>Eumalacostraca</taxon>
        <taxon>Eucarida</taxon>
        <taxon>Decapoda</taxon>
        <taxon>Pleocyemata</taxon>
        <taxon>Anomura</taxon>
        <taxon>Galatheoidea</taxon>
        <taxon>Porcellanidae</taxon>
        <taxon>Petrolisthes</taxon>
    </lineage>
</organism>
<evidence type="ECO:0000256" key="5">
    <source>
        <dbReference type="ARBA" id="ARBA00022833"/>
    </source>
</evidence>
<dbReference type="FunFam" id="3.30.160.60:FF:000145">
    <property type="entry name" value="Zinc finger protein 574"/>
    <property type="match status" value="1"/>
</dbReference>
<evidence type="ECO:0000256" key="3">
    <source>
        <dbReference type="ARBA" id="ARBA00022737"/>
    </source>
</evidence>
<feature type="compositionally biased region" description="Polar residues" evidence="8">
    <location>
        <begin position="778"/>
        <end position="828"/>
    </location>
</feature>
<feature type="domain" description="C2H2-type" evidence="9">
    <location>
        <begin position="1660"/>
        <end position="1687"/>
    </location>
</feature>
<dbReference type="SUPFAM" id="SSF57667">
    <property type="entry name" value="beta-beta-alpha zinc fingers"/>
    <property type="match status" value="5"/>
</dbReference>
<dbReference type="PROSITE" id="PS50157">
    <property type="entry name" value="ZINC_FINGER_C2H2_2"/>
    <property type="match status" value="10"/>
</dbReference>
<feature type="domain" description="C2H2-type" evidence="9">
    <location>
        <begin position="1631"/>
        <end position="1660"/>
    </location>
</feature>
<dbReference type="Gene3D" id="3.30.160.60">
    <property type="entry name" value="Classic Zinc Finger"/>
    <property type="match status" value="6"/>
</dbReference>
<proteinExistence type="predicted"/>
<feature type="compositionally biased region" description="Polar residues" evidence="8">
    <location>
        <begin position="689"/>
        <end position="712"/>
    </location>
</feature>
<evidence type="ECO:0000313" key="10">
    <source>
        <dbReference type="EMBL" id="KAK4329049.1"/>
    </source>
</evidence>
<accession>A0AAE1QLE3</accession>
<comment type="caution">
    <text evidence="10">The sequence shown here is derived from an EMBL/GenBank/DDBJ whole genome shotgun (WGS) entry which is preliminary data.</text>
</comment>
<feature type="region of interest" description="Disordered" evidence="8">
    <location>
        <begin position="522"/>
        <end position="552"/>
    </location>
</feature>
<evidence type="ECO:0000259" key="9">
    <source>
        <dbReference type="PROSITE" id="PS50157"/>
    </source>
</evidence>
<feature type="domain" description="C2H2-type" evidence="9">
    <location>
        <begin position="1519"/>
        <end position="1546"/>
    </location>
</feature>
<evidence type="ECO:0000313" key="11">
    <source>
        <dbReference type="Proteomes" id="UP001292094"/>
    </source>
</evidence>
<evidence type="ECO:0000256" key="6">
    <source>
        <dbReference type="ARBA" id="ARBA00023242"/>
    </source>
</evidence>
<dbReference type="PANTHER" id="PTHR24379">
    <property type="entry name" value="KRAB AND ZINC FINGER DOMAIN-CONTAINING"/>
    <property type="match status" value="1"/>
</dbReference>
<feature type="region of interest" description="Disordered" evidence="8">
    <location>
        <begin position="1098"/>
        <end position="1150"/>
    </location>
</feature>
<dbReference type="EMBL" id="JAWZYT010000040">
    <property type="protein sequence ID" value="KAK4329049.1"/>
    <property type="molecule type" value="Genomic_DNA"/>
</dbReference>
<feature type="region of interest" description="Disordered" evidence="8">
    <location>
        <begin position="623"/>
        <end position="649"/>
    </location>
</feature>
<feature type="domain" description="C2H2-type" evidence="9">
    <location>
        <begin position="1547"/>
        <end position="1569"/>
    </location>
</feature>
<dbReference type="PROSITE" id="PS00028">
    <property type="entry name" value="ZINC_FINGER_C2H2_1"/>
    <property type="match status" value="10"/>
</dbReference>
<feature type="compositionally biased region" description="Low complexity" evidence="8">
    <location>
        <begin position="1200"/>
        <end position="1211"/>
    </location>
</feature>
<keyword evidence="11" id="KW-1185">Reference proteome</keyword>
<dbReference type="InterPro" id="IPR036236">
    <property type="entry name" value="Znf_C2H2_sf"/>
</dbReference>
<keyword evidence="4 7" id="KW-0863">Zinc-finger</keyword>
<dbReference type="GO" id="GO:0006355">
    <property type="term" value="P:regulation of DNA-templated transcription"/>
    <property type="evidence" value="ECO:0007669"/>
    <property type="project" value="UniProtKB-ARBA"/>
</dbReference>
<feature type="region of interest" description="Disordered" evidence="8">
    <location>
        <begin position="688"/>
        <end position="712"/>
    </location>
</feature>
<feature type="compositionally biased region" description="Polar residues" evidence="8">
    <location>
        <begin position="113"/>
        <end position="122"/>
    </location>
</feature>